<proteinExistence type="inferred from homology"/>
<dbReference type="Gene3D" id="1.10.1400.10">
    <property type="match status" value="1"/>
</dbReference>
<evidence type="ECO:0000256" key="4">
    <source>
        <dbReference type="SAM" id="MobiDB-lite"/>
    </source>
</evidence>
<dbReference type="MEROPS" id="S45.003"/>
<dbReference type="InterPro" id="IPR023343">
    <property type="entry name" value="Penicillin_amidase_dom1"/>
</dbReference>
<dbReference type="OrthoDB" id="330152at2759"/>
<evidence type="ECO:0000313" key="6">
    <source>
        <dbReference type="EMBL" id="EAS07883.2"/>
    </source>
</evidence>
<keyword evidence="5" id="KW-0472">Membrane</keyword>
<dbReference type="PANTHER" id="PTHR34218">
    <property type="entry name" value="PEPTIDASE S45 PENICILLIN AMIDASE"/>
    <property type="match status" value="1"/>
</dbReference>
<evidence type="ECO:0000256" key="1">
    <source>
        <dbReference type="ARBA" id="ARBA00006586"/>
    </source>
</evidence>
<sequence>MGKGLKFFSYGLSLVIFCTFVYIYLSSPVYNGYVTHSHLKYGAVYVRRDEYGIPTIKGNKLRDAIFGLGYAQCQDRQWHMDFSRRFAQGRLSEIFGNKTLDMDIQQREFGLLSIVKSMKIDEETREHLQAFTDGVNECNINKKARSLEYLITRSEFQEWTIEDSVSILMQIQLFLAQDFPAELIREKIAKKYTSDVSVSSGIHWEQGHIPLETIMTEEDVKKMGLFENYNASSFNQQQAPKVAEDYIDKILQSGLSEYLDHQRGSNTWAIHGNHTNTGKPIVANDPHLFNQMPSFWYQVQLIYQNERNITISGSSTPGIPGIFSGITDYLAWGVTALSNDIADLYSEKLNDKNTQYFFDGKWRDLKYRNETIKIKGYPEYKLTVKETHHGPILSSQYKDSNLALCWVNRIHSLNSLTSMYRFYEATNLQQALEQLQDLQVNFGLSFATNDNHIGFFATGIIPLRNNPEKSAFIQDGTDRNNDWIGYLPKSQNPHLIDPERGFIVAANNKISPNSAKGFASVNMHPTARAQRIREMIEQYIKEGKKISVEDVKKMQYDAVDVYARQVAPYVINLYEKQKQQFQSVNETQKIDQMIIHLKNWTFSYEKELVGGTIFSTFYLKVGEKLFNKYSSDKKQRNEAVFYYHMEPFIMNQIIQWSEGKDQSSAWCDDSCCSEHQQKCVKLFFQAIKDTYNYLQRRLGQNIFEWQWQKVHEKQIPHISFKSLPYFSSILNKSYPASGNKRTVGAQAENFKESDLNSIFSANMRAVYSLDRNDKSFYVIDTGISESVLSTHYSDQLKLYQQGEYVEIKRDLNKLKENNKDMLLLIYDPKLGKKSKEQKSNDAPKQDTNSQTETSHKQNKKQKSEIKTDM</sequence>
<feature type="transmembrane region" description="Helical" evidence="5">
    <location>
        <begin position="7"/>
        <end position="25"/>
    </location>
</feature>
<keyword evidence="2" id="KW-0378">Hydrolase</keyword>
<dbReference type="SUPFAM" id="SSF56235">
    <property type="entry name" value="N-terminal nucleophile aminohydrolases (Ntn hydrolases)"/>
    <property type="match status" value="1"/>
</dbReference>
<dbReference type="AlphaFoldDB" id="I7MB89"/>
<protein>
    <submittedName>
        <fullName evidence="6">Peptidase S45 penicillin amidase</fullName>
    </submittedName>
</protein>
<dbReference type="CDD" id="cd03747">
    <property type="entry name" value="Ntn_PGA_like"/>
    <property type="match status" value="1"/>
</dbReference>
<dbReference type="RefSeq" id="XP_001028125.2">
    <property type="nucleotide sequence ID" value="XM_001028125.2"/>
</dbReference>
<reference evidence="7" key="1">
    <citation type="journal article" date="2006" name="PLoS Biol.">
        <title>Macronuclear genome sequence of the ciliate Tetrahymena thermophila, a model eukaryote.</title>
        <authorList>
            <person name="Eisen J.A."/>
            <person name="Coyne R.S."/>
            <person name="Wu M."/>
            <person name="Wu D."/>
            <person name="Thiagarajan M."/>
            <person name="Wortman J.R."/>
            <person name="Badger J.H."/>
            <person name="Ren Q."/>
            <person name="Amedeo P."/>
            <person name="Jones K.M."/>
            <person name="Tallon L.J."/>
            <person name="Delcher A.L."/>
            <person name="Salzberg S.L."/>
            <person name="Silva J.C."/>
            <person name="Haas B.J."/>
            <person name="Majoros W.H."/>
            <person name="Farzad M."/>
            <person name="Carlton J.M."/>
            <person name="Smith R.K. Jr."/>
            <person name="Garg J."/>
            <person name="Pearlman R.E."/>
            <person name="Karrer K.M."/>
            <person name="Sun L."/>
            <person name="Manning G."/>
            <person name="Elde N.C."/>
            <person name="Turkewitz A.P."/>
            <person name="Asai D.J."/>
            <person name="Wilkes D.E."/>
            <person name="Wang Y."/>
            <person name="Cai H."/>
            <person name="Collins K."/>
            <person name="Stewart B.A."/>
            <person name="Lee S.R."/>
            <person name="Wilamowska K."/>
            <person name="Weinberg Z."/>
            <person name="Ruzzo W.L."/>
            <person name="Wloga D."/>
            <person name="Gaertig J."/>
            <person name="Frankel J."/>
            <person name="Tsao C.-C."/>
            <person name="Gorovsky M.A."/>
            <person name="Keeling P.J."/>
            <person name="Waller R.F."/>
            <person name="Patron N.J."/>
            <person name="Cherry J.M."/>
            <person name="Stover N.A."/>
            <person name="Krieger C.J."/>
            <person name="del Toro C."/>
            <person name="Ryder H.F."/>
            <person name="Williamson S.C."/>
            <person name="Barbeau R.A."/>
            <person name="Hamilton E.P."/>
            <person name="Orias E."/>
        </authorList>
    </citation>
    <scope>NUCLEOTIDE SEQUENCE [LARGE SCALE GENOMIC DNA]</scope>
    <source>
        <strain evidence="7">SB210</strain>
    </source>
</reference>
<keyword evidence="7" id="KW-1185">Reference proteome</keyword>
<accession>I7MB89</accession>
<evidence type="ECO:0000256" key="3">
    <source>
        <dbReference type="ARBA" id="ARBA00023145"/>
    </source>
</evidence>
<dbReference type="eggNOG" id="ENOG502S0YK">
    <property type="taxonomic scope" value="Eukaryota"/>
</dbReference>
<evidence type="ECO:0000313" key="7">
    <source>
        <dbReference type="Proteomes" id="UP000009168"/>
    </source>
</evidence>
<dbReference type="KEGG" id="tet:TTHERM_00527200"/>
<feature type="region of interest" description="Disordered" evidence="4">
    <location>
        <begin position="832"/>
        <end position="869"/>
    </location>
</feature>
<dbReference type="InterPro" id="IPR002692">
    <property type="entry name" value="S45"/>
</dbReference>
<dbReference type="InParanoid" id="I7MB89"/>
<dbReference type="GO" id="GO:0017000">
    <property type="term" value="P:antibiotic biosynthetic process"/>
    <property type="evidence" value="ECO:0007669"/>
    <property type="project" value="InterPro"/>
</dbReference>
<dbReference type="Gene3D" id="1.10.439.10">
    <property type="entry name" value="Penicillin Amidohydrolase, domain 1"/>
    <property type="match status" value="1"/>
</dbReference>
<gene>
    <name evidence="6" type="ORF">TTHERM_00527200</name>
</gene>
<dbReference type="Gene3D" id="2.30.120.10">
    <property type="match status" value="1"/>
</dbReference>
<name>I7MB89_TETTS</name>
<dbReference type="EMBL" id="GG662209">
    <property type="protein sequence ID" value="EAS07883.2"/>
    <property type="molecule type" value="Genomic_DNA"/>
</dbReference>
<dbReference type="InterPro" id="IPR043147">
    <property type="entry name" value="Penicillin_amidase_A-knob"/>
</dbReference>
<evidence type="ECO:0000256" key="5">
    <source>
        <dbReference type="SAM" id="Phobius"/>
    </source>
</evidence>
<dbReference type="Proteomes" id="UP000009168">
    <property type="component" value="Unassembled WGS sequence"/>
</dbReference>
<keyword evidence="5" id="KW-1133">Transmembrane helix</keyword>
<dbReference type="Pfam" id="PF01804">
    <property type="entry name" value="Penicil_amidase"/>
    <property type="match status" value="1"/>
</dbReference>
<comment type="similarity">
    <text evidence="1">Belongs to the peptidase S45 family.</text>
</comment>
<feature type="compositionally biased region" description="Basic and acidic residues" evidence="4">
    <location>
        <begin position="832"/>
        <end position="844"/>
    </location>
</feature>
<dbReference type="PIRSF" id="PIRSF001227">
    <property type="entry name" value="Pen_acylase"/>
    <property type="match status" value="1"/>
</dbReference>
<dbReference type="GeneID" id="7839246"/>
<evidence type="ECO:0000256" key="2">
    <source>
        <dbReference type="ARBA" id="ARBA00022801"/>
    </source>
</evidence>
<dbReference type="InterPro" id="IPR029055">
    <property type="entry name" value="Ntn_hydrolases_N"/>
</dbReference>
<keyword evidence="5" id="KW-0812">Transmembrane</keyword>
<dbReference type="InterPro" id="IPR043146">
    <property type="entry name" value="Penicillin_amidase_N_B-knob"/>
</dbReference>
<dbReference type="InterPro" id="IPR014395">
    <property type="entry name" value="Pen/GL7ACA/AHL_acylase"/>
</dbReference>
<organism evidence="6 7">
    <name type="scientific">Tetrahymena thermophila (strain SB210)</name>
    <dbReference type="NCBI Taxonomy" id="312017"/>
    <lineage>
        <taxon>Eukaryota</taxon>
        <taxon>Sar</taxon>
        <taxon>Alveolata</taxon>
        <taxon>Ciliophora</taxon>
        <taxon>Intramacronucleata</taxon>
        <taxon>Oligohymenophorea</taxon>
        <taxon>Hymenostomatida</taxon>
        <taxon>Tetrahymenina</taxon>
        <taxon>Tetrahymenidae</taxon>
        <taxon>Tetrahymena</taxon>
    </lineage>
</organism>
<dbReference type="PANTHER" id="PTHR34218:SF4">
    <property type="entry name" value="ACYL-HOMOSERINE LACTONE ACYLASE QUIP"/>
    <property type="match status" value="1"/>
</dbReference>
<keyword evidence="3" id="KW-0865">Zymogen</keyword>
<dbReference type="GO" id="GO:0016811">
    <property type="term" value="F:hydrolase activity, acting on carbon-nitrogen (but not peptide) bonds, in linear amides"/>
    <property type="evidence" value="ECO:0007669"/>
    <property type="project" value="InterPro"/>
</dbReference>
<dbReference type="Gene3D" id="3.60.20.10">
    <property type="entry name" value="Glutamine Phosphoribosylpyrophosphate, subunit 1, domain 1"/>
    <property type="match status" value="1"/>
</dbReference>